<feature type="region of interest" description="Disordered" evidence="1">
    <location>
        <begin position="106"/>
        <end position="260"/>
    </location>
</feature>
<evidence type="ECO:0000313" key="2">
    <source>
        <dbReference type="EMBL" id="KAK8875973.1"/>
    </source>
</evidence>
<accession>A0ABR2JEK7</accession>
<reference evidence="2 3" key="1">
    <citation type="submission" date="2024-04" db="EMBL/GenBank/DDBJ databases">
        <title>Tritrichomonas musculus Genome.</title>
        <authorList>
            <person name="Alves-Ferreira E."/>
            <person name="Grigg M."/>
            <person name="Lorenzi H."/>
            <person name="Galac M."/>
        </authorList>
    </citation>
    <scope>NUCLEOTIDE SEQUENCE [LARGE SCALE GENOMIC DNA]</scope>
    <source>
        <strain evidence="2 3">EAF2021</strain>
    </source>
</reference>
<sequence>MNSKIPLQAQPLIYFYNEPPNILQQSNNNFTIQPQSNISPIPNYPLKNDELTIVKDRFPLSLNIQAPQAPPPPQSYIPSTNPIYQQANYVQMYPYQSPKVQYNGQTQLPPYPNHNYPNNNLSNSFIPLENMPKQENPETDRNKIIQCAASPTVNKQTPNKNTKSPSAKINSQFKQHQTNYPKEESKSNNDIYISHNFFHPNDSPKHRSSKKENQYKKSAASSEHEDNEYNSSNSHSRRNSRQIESQDSYEEASVYEESEVDTEIAIDPVEQAPLIGIISSLDYAYNDNENDLWRITRKTPSDLVDLEFKRTQPKKKTAKQ</sequence>
<feature type="compositionally biased region" description="Low complexity" evidence="1">
    <location>
        <begin position="113"/>
        <end position="124"/>
    </location>
</feature>
<feature type="compositionally biased region" description="Polar residues" evidence="1">
    <location>
        <begin position="149"/>
        <end position="180"/>
    </location>
</feature>
<evidence type="ECO:0000313" key="3">
    <source>
        <dbReference type="Proteomes" id="UP001470230"/>
    </source>
</evidence>
<gene>
    <name evidence="2" type="ORF">M9Y10_006154</name>
</gene>
<protein>
    <submittedName>
        <fullName evidence="2">Uncharacterized protein</fullName>
    </submittedName>
</protein>
<name>A0ABR2JEK7_9EUKA</name>
<keyword evidence="3" id="KW-1185">Reference proteome</keyword>
<dbReference type="EMBL" id="JAPFFF010000012">
    <property type="protein sequence ID" value="KAK8875973.1"/>
    <property type="molecule type" value="Genomic_DNA"/>
</dbReference>
<feature type="compositionally biased region" description="Acidic residues" evidence="1">
    <location>
        <begin position="247"/>
        <end position="260"/>
    </location>
</feature>
<comment type="caution">
    <text evidence="2">The sequence shown here is derived from an EMBL/GenBank/DDBJ whole genome shotgun (WGS) entry which is preliminary data.</text>
</comment>
<proteinExistence type="predicted"/>
<dbReference type="Proteomes" id="UP001470230">
    <property type="component" value="Unassembled WGS sequence"/>
</dbReference>
<evidence type="ECO:0000256" key="1">
    <source>
        <dbReference type="SAM" id="MobiDB-lite"/>
    </source>
</evidence>
<feature type="compositionally biased region" description="Basic and acidic residues" evidence="1">
    <location>
        <begin position="202"/>
        <end position="215"/>
    </location>
</feature>
<organism evidence="2 3">
    <name type="scientific">Tritrichomonas musculus</name>
    <dbReference type="NCBI Taxonomy" id="1915356"/>
    <lineage>
        <taxon>Eukaryota</taxon>
        <taxon>Metamonada</taxon>
        <taxon>Parabasalia</taxon>
        <taxon>Tritrichomonadida</taxon>
        <taxon>Tritrichomonadidae</taxon>
        <taxon>Tritrichomonas</taxon>
    </lineage>
</organism>